<protein>
    <recommendedName>
        <fullName evidence="3">F-box domain-containing protein</fullName>
    </recommendedName>
</protein>
<gene>
    <name evidence="1" type="ORF">BN946_scf184392.g1</name>
</gene>
<sequence>MPHTLFSLNYDVLTDILSYLAPQDATQLALASRAAYALALPRIVSDVTLGGLFHKPGNSAVAQLTAFCNFLLSPAPAWLGAPESRLDALQNLSVMRDALRVRKNGIWTVDPTATALLSTVIARARNLQKLTLWGSDVLFAAYPDFASDSSPSIHTLVLGGDVPSLPVLAHAFPHVRTLEFIPGGGSCAPDWAIFTANQLTDATSLGAWQENIDHIDTGYPVLPLACPVRRVDLRNPLVSDTYMLFCAREFLRRTRPVVLSASVSADLTEEEMSAVLDGEVVAPGLRFLELEGDRCKGVKESETFVTNVANTLSALKVPILGLSLSVTPSIPAMSVPHVLKWGESPEPKPAPPAESLDLMKLARTVAEHARSLRFLSLDLSSAPGAAKGEKAWFRVYDAGSKREVERISEAEGREVERTMRAFNRWD</sequence>
<proteinExistence type="predicted"/>
<dbReference type="Proteomes" id="UP000029665">
    <property type="component" value="Unassembled WGS sequence"/>
</dbReference>
<organism evidence="1 2">
    <name type="scientific">Pycnoporus cinnabarinus</name>
    <name type="common">Cinnabar-red polypore</name>
    <name type="synonym">Trametes cinnabarina</name>
    <dbReference type="NCBI Taxonomy" id="5643"/>
    <lineage>
        <taxon>Eukaryota</taxon>
        <taxon>Fungi</taxon>
        <taxon>Dikarya</taxon>
        <taxon>Basidiomycota</taxon>
        <taxon>Agaricomycotina</taxon>
        <taxon>Agaricomycetes</taxon>
        <taxon>Polyporales</taxon>
        <taxon>Polyporaceae</taxon>
        <taxon>Trametes</taxon>
    </lineage>
</organism>
<accession>A0A060SJ27</accession>
<name>A0A060SJ27_PYCCI</name>
<dbReference type="OrthoDB" id="2787271at2759"/>
<dbReference type="OMA" id="CAPDWAL"/>
<dbReference type="AlphaFoldDB" id="A0A060SJ27"/>
<evidence type="ECO:0008006" key="3">
    <source>
        <dbReference type="Google" id="ProtNLM"/>
    </source>
</evidence>
<evidence type="ECO:0000313" key="1">
    <source>
        <dbReference type="EMBL" id="CDO74390.1"/>
    </source>
</evidence>
<keyword evidence="2" id="KW-1185">Reference proteome</keyword>
<comment type="caution">
    <text evidence="1">The sequence shown here is derived from an EMBL/GenBank/DDBJ whole genome shotgun (WGS) entry which is preliminary data.</text>
</comment>
<dbReference type="HOGENOM" id="CLU_050880_0_0_1"/>
<reference evidence="1" key="1">
    <citation type="submission" date="2014-01" db="EMBL/GenBank/DDBJ databases">
        <title>The genome of the white-rot fungus Pycnoporus cinnabarinus: a basidiomycete model with a versatile arsenal for lignocellulosic biomass breakdown.</title>
        <authorList>
            <person name="Levasseur A."/>
            <person name="Lomascolo A."/>
            <person name="Ruiz-Duenas F.J."/>
            <person name="Uzan E."/>
            <person name="Piumi F."/>
            <person name="Kues U."/>
            <person name="Ram A.F.J."/>
            <person name="Murat C."/>
            <person name="Haon M."/>
            <person name="Benoit I."/>
            <person name="Arfi Y."/>
            <person name="Chevret D."/>
            <person name="Drula E."/>
            <person name="Kwon M.J."/>
            <person name="Gouret P."/>
            <person name="Lesage-Meessen L."/>
            <person name="Lombard V."/>
            <person name="Mariette J."/>
            <person name="Noirot C."/>
            <person name="Park J."/>
            <person name="Patyshakuliyeva A."/>
            <person name="Wieneger R.A.B."/>
            <person name="Wosten H.A.B."/>
            <person name="Martin F."/>
            <person name="Coutinho P.M."/>
            <person name="de Vries R."/>
            <person name="Martinez A.T."/>
            <person name="Klopp C."/>
            <person name="Pontarotti P."/>
            <person name="Henrissat B."/>
            <person name="Record E."/>
        </authorList>
    </citation>
    <scope>NUCLEOTIDE SEQUENCE [LARGE SCALE GENOMIC DNA]</scope>
    <source>
        <strain evidence="1">BRFM137</strain>
    </source>
</reference>
<dbReference type="EMBL" id="CCBP010000167">
    <property type="protein sequence ID" value="CDO74390.1"/>
    <property type="molecule type" value="Genomic_DNA"/>
</dbReference>
<evidence type="ECO:0000313" key="2">
    <source>
        <dbReference type="Proteomes" id="UP000029665"/>
    </source>
</evidence>
<dbReference type="STRING" id="5643.A0A060SJ27"/>